<feature type="compositionally biased region" description="Basic and acidic residues" evidence="1">
    <location>
        <begin position="809"/>
        <end position="819"/>
    </location>
</feature>
<feature type="compositionally biased region" description="Low complexity" evidence="1">
    <location>
        <begin position="1117"/>
        <end position="1132"/>
    </location>
</feature>
<evidence type="ECO:0008006" key="4">
    <source>
        <dbReference type="Google" id="ProtNLM"/>
    </source>
</evidence>
<keyword evidence="3" id="KW-1185">Reference proteome</keyword>
<feature type="compositionally biased region" description="Low complexity" evidence="1">
    <location>
        <begin position="949"/>
        <end position="980"/>
    </location>
</feature>
<name>A0A852W0N7_PSEA5</name>
<feature type="compositionally biased region" description="Low complexity" evidence="1">
    <location>
        <begin position="20"/>
        <end position="34"/>
    </location>
</feature>
<feature type="compositionally biased region" description="Low complexity" evidence="1">
    <location>
        <begin position="882"/>
        <end position="894"/>
    </location>
</feature>
<dbReference type="Pfam" id="PF12502">
    <property type="entry name" value="DUF3710"/>
    <property type="match status" value="1"/>
</dbReference>
<feature type="region of interest" description="Disordered" evidence="1">
    <location>
        <begin position="698"/>
        <end position="921"/>
    </location>
</feature>
<dbReference type="RefSeq" id="WP_179760232.1">
    <property type="nucleotide sequence ID" value="NZ_BAAAJZ010000005.1"/>
</dbReference>
<feature type="compositionally biased region" description="Basic and acidic residues" evidence="1">
    <location>
        <begin position="168"/>
        <end position="182"/>
    </location>
</feature>
<dbReference type="Proteomes" id="UP000549695">
    <property type="component" value="Unassembled WGS sequence"/>
</dbReference>
<dbReference type="AlphaFoldDB" id="A0A852W0N7"/>
<comment type="caution">
    <text evidence="2">The sequence shown here is derived from an EMBL/GenBank/DDBJ whole genome shotgun (WGS) entry which is preliminary data.</text>
</comment>
<feature type="compositionally biased region" description="Acidic residues" evidence="1">
    <location>
        <begin position="1148"/>
        <end position="1157"/>
    </location>
</feature>
<feature type="compositionally biased region" description="Acidic residues" evidence="1">
    <location>
        <begin position="206"/>
        <end position="231"/>
    </location>
</feature>
<sequence length="1194" mass="119234">MPGRARGRMFDIRPEDGVEDTGTGAYPGYPGYGDSDIDDFDDYADHYAEQDVRRGAPPVNGAAPRNGSGPGAPNGRPPAPGRNGPVPAAGRPVPGNGRPAGPRTGAVPAPDGSAAATTAVRAVGRDTTGGTPAPGASGRLPGPAPAGHDDRVAPDGRWDDEEPPLLSHRAEDDELAYARDRTPQGFDGGDPDDPSWGRRRSAPPSDDLDDEEDDDYDYDDDEDEYDEDEYGVGDAPLSVPPPGSGGRPLGPADVEELDPSMTDALARVDLGALQVPVPYGAELKLEPAGAERPQAVHLLLAEGRIAVSALAAPRSSGLWADLSAEIEQSLRKGGARVRNARGDWGRELHARTENAASVFVGCDGPRWMVYGVATASLETVEALDVELRRVLRGIIVVRGKSPYPPRTVLPLELPEHLREQQPEVGPQKPSITVSVPAPTGATGATPVPSGTTGATPVPSGPATGARPVPAAASAEPATPVEPARPARPRRAAPAAASPAPATQPAAGPRGPRPSVEDADPRTRALPQVRRPAAAAPAELPAERTELTPAVRADESPAERTALTGGPLVTPGPEARPGRRRGRPARPDRTGANRLGGAPAGAAPAGGVPGSASPTGAIPTAGGVAPAAGPVRPGADTGARPLPGRASTHAPAPLHAPDPAPSAAAPVRAVEPEPVEPPARRDPAVTALSVADLLAGAEEDRSATPLAGFGRGASAGDILDTGTPVPAPALDDGARLSGTALDGRTALDPGTDPGVGPALGGSTDIGTGTGLGDGDAADGRETRGSATTAGGAAGTAVPGTGGAGRRSRRDRAADATRVDAADLLAGRTRDTPAATPEPAAQPTGAIEDIPLSDVPLMEATLDRLPAPPEPAAPAATRRRRGARPTADAPGHTAPADPTPDDDGWLSAEIAASRRSGRHGAGAGTSVADLLAAVALDAPAGGGRRREPDAAPDAGSGTADPAPAGPALAGPAFAGSAPLGAAADEDRGTGAGYRDDSAPASPGPASPNSAWQNPSSPGPVSPDPAVPGPASPDPSGRGTDDRAESGTNGRAEPGPGGDDLFRAAGDAGRPWHGGGPTSADEARSALQDLLRSASADRGPDADGRGADRTNGHGGVTGLADYRASRAAAGRAAARAAEDPADADPARTGTADDDTDEVPDALDAGRAAGGSGLTGQWSSGRRAGGTGPRDLGRHRRD</sequence>
<feature type="region of interest" description="Disordered" evidence="1">
    <location>
        <begin position="937"/>
        <end position="1194"/>
    </location>
</feature>
<feature type="compositionally biased region" description="Low complexity" evidence="1">
    <location>
        <begin position="591"/>
        <end position="634"/>
    </location>
</feature>
<feature type="compositionally biased region" description="Basic and acidic residues" evidence="1">
    <location>
        <begin position="43"/>
        <end position="54"/>
    </location>
</feature>
<dbReference type="GeneID" id="98050529"/>
<protein>
    <recommendedName>
        <fullName evidence="4">DUF3710 domain-containing protein</fullName>
    </recommendedName>
</protein>
<feature type="region of interest" description="Disordered" evidence="1">
    <location>
        <begin position="1"/>
        <end position="252"/>
    </location>
</feature>
<dbReference type="InterPro" id="IPR022183">
    <property type="entry name" value="DUF3710"/>
</dbReference>
<gene>
    <name evidence="2" type="ORF">HDA37_000709</name>
</gene>
<evidence type="ECO:0000256" key="1">
    <source>
        <dbReference type="SAM" id="MobiDB-lite"/>
    </source>
</evidence>
<feature type="compositionally biased region" description="Low complexity" evidence="1">
    <location>
        <begin position="474"/>
        <end position="483"/>
    </location>
</feature>
<feature type="compositionally biased region" description="Basic and acidic residues" evidence="1">
    <location>
        <begin position="147"/>
        <end position="157"/>
    </location>
</feature>
<feature type="compositionally biased region" description="Low complexity" evidence="1">
    <location>
        <begin position="830"/>
        <end position="842"/>
    </location>
</feature>
<feature type="compositionally biased region" description="Low complexity" evidence="1">
    <location>
        <begin position="783"/>
        <end position="797"/>
    </location>
</feature>
<feature type="compositionally biased region" description="Basic and acidic residues" evidence="1">
    <location>
        <begin position="982"/>
        <end position="995"/>
    </location>
</feature>
<feature type="compositionally biased region" description="Low complexity" evidence="1">
    <location>
        <begin position="523"/>
        <end position="539"/>
    </location>
</feature>
<feature type="compositionally biased region" description="Basic and acidic residues" evidence="1">
    <location>
        <begin position="540"/>
        <end position="557"/>
    </location>
</feature>
<feature type="compositionally biased region" description="Low complexity" evidence="1">
    <location>
        <begin position="111"/>
        <end position="136"/>
    </location>
</feature>
<dbReference type="EMBL" id="JACCCZ010000001">
    <property type="protein sequence ID" value="NYG00424.1"/>
    <property type="molecule type" value="Genomic_DNA"/>
</dbReference>
<reference evidence="2 3" key="1">
    <citation type="submission" date="2020-07" db="EMBL/GenBank/DDBJ databases">
        <title>Sequencing the genomes of 1000 actinobacteria strains.</title>
        <authorList>
            <person name="Klenk H.-P."/>
        </authorList>
    </citation>
    <scope>NUCLEOTIDE SEQUENCE [LARGE SCALE GENOMIC DNA]</scope>
    <source>
        <strain evidence="2 3">DSM 44749</strain>
    </source>
</reference>
<feature type="compositionally biased region" description="Pro residues" evidence="1">
    <location>
        <begin position="1014"/>
        <end position="1030"/>
    </location>
</feature>
<organism evidence="2 3">
    <name type="scientific">Pseudonocardia alni</name>
    <name type="common">Amycolata alni</name>
    <dbReference type="NCBI Taxonomy" id="33907"/>
    <lineage>
        <taxon>Bacteria</taxon>
        <taxon>Bacillati</taxon>
        <taxon>Actinomycetota</taxon>
        <taxon>Actinomycetes</taxon>
        <taxon>Pseudonocardiales</taxon>
        <taxon>Pseudonocardiaceae</taxon>
        <taxon>Pseudonocardia</taxon>
    </lineage>
</organism>
<feature type="compositionally biased region" description="Low complexity" evidence="1">
    <location>
        <begin position="81"/>
        <end position="103"/>
    </location>
</feature>
<feature type="compositionally biased region" description="Low complexity" evidence="1">
    <location>
        <begin position="491"/>
        <end position="513"/>
    </location>
</feature>
<feature type="region of interest" description="Disordered" evidence="1">
    <location>
        <begin position="419"/>
        <end position="683"/>
    </location>
</feature>
<evidence type="ECO:0000313" key="2">
    <source>
        <dbReference type="EMBL" id="NYG00424.1"/>
    </source>
</evidence>
<proteinExistence type="predicted"/>
<feature type="compositionally biased region" description="Basic and acidic residues" evidence="1">
    <location>
        <begin position="1095"/>
        <end position="1108"/>
    </location>
</feature>
<feature type="compositionally biased region" description="Low complexity" evidence="1">
    <location>
        <begin position="60"/>
        <end position="74"/>
    </location>
</feature>
<accession>A0A852W0N7</accession>
<evidence type="ECO:0000313" key="3">
    <source>
        <dbReference type="Proteomes" id="UP000549695"/>
    </source>
</evidence>